<dbReference type="PANTHER" id="PTHR43289:SF6">
    <property type="entry name" value="SERINE_THREONINE-PROTEIN KINASE NEKL-3"/>
    <property type="match status" value="1"/>
</dbReference>
<accession>A0ABY1VLR4</accession>
<dbReference type="SUPFAM" id="SSF56112">
    <property type="entry name" value="Protein kinase-like (PK-like)"/>
    <property type="match status" value="1"/>
</dbReference>
<feature type="domain" description="Protein kinase" evidence="10">
    <location>
        <begin position="15"/>
        <end position="277"/>
    </location>
</feature>
<organism evidence="11 12">
    <name type="scientific">Actinomyces bovis</name>
    <dbReference type="NCBI Taxonomy" id="1658"/>
    <lineage>
        <taxon>Bacteria</taxon>
        <taxon>Bacillati</taxon>
        <taxon>Actinomycetota</taxon>
        <taxon>Actinomycetes</taxon>
        <taxon>Actinomycetales</taxon>
        <taxon>Actinomycetaceae</taxon>
        <taxon>Actinomyces</taxon>
    </lineage>
</organism>
<dbReference type="PROSITE" id="PS50011">
    <property type="entry name" value="PROTEIN_KINASE_DOM"/>
    <property type="match status" value="1"/>
</dbReference>
<keyword evidence="6 7" id="KW-0067">ATP-binding</keyword>
<dbReference type="PROSITE" id="PS00108">
    <property type="entry name" value="PROTEIN_KINASE_ST"/>
    <property type="match status" value="1"/>
</dbReference>
<keyword evidence="9" id="KW-0812">Transmembrane</keyword>
<keyword evidence="3 11" id="KW-0808">Transferase</keyword>
<dbReference type="InterPro" id="IPR000719">
    <property type="entry name" value="Prot_kinase_dom"/>
</dbReference>
<keyword evidence="12" id="KW-1185">Reference proteome</keyword>
<dbReference type="InterPro" id="IPR017441">
    <property type="entry name" value="Protein_kinase_ATP_BS"/>
</dbReference>
<evidence type="ECO:0000256" key="5">
    <source>
        <dbReference type="ARBA" id="ARBA00022777"/>
    </source>
</evidence>
<gene>
    <name evidence="11" type="primary">pknK_1</name>
    <name evidence="11" type="ORF">NCTC11535_00609</name>
</gene>
<evidence type="ECO:0000256" key="8">
    <source>
        <dbReference type="SAM" id="MobiDB-lite"/>
    </source>
</evidence>
<evidence type="ECO:0000256" key="1">
    <source>
        <dbReference type="ARBA" id="ARBA00012513"/>
    </source>
</evidence>
<feature type="compositionally biased region" description="Basic and acidic residues" evidence="8">
    <location>
        <begin position="387"/>
        <end position="396"/>
    </location>
</feature>
<keyword evidence="4 7" id="KW-0547">Nucleotide-binding</keyword>
<dbReference type="SMART" id="SM00220">
    <property type="entry name" value="S_TKc"/>
    <property type="match status" value="1"/>
</dbReference>
<feature type="region of interest" description="Disordered" evidence="8">
    <location>
        <begin position="350"/>
        <end position="430"/>
    </location>
</feature>
<dbReference type="InterPro" id="IPR008271">
    <property type="entry name" value="Ser/Thr_kinase_AS"/>
</dbReference>
<dbReference type="EMBL" id="UAPQ01000001">
    <property type="protein sequence ID" value="SPT52955.1"/>
    <property type="molecule type" value="Genomic_DNA"/>
</dbReference>
<dbReference type="Gene3D" id="3.30.200.20">
    <property type="entry name" value="Phosphorylase Kinase, domain 1"/>
    <property type="match status" value="1"/>
</dbReference>
<dbReference type="EC" id="2.7.11.1" evidence="1"/>
<dbReference type="Pfam" id="PF00069">
    <property type="entry name" value="Pkinase"/>
    <property type="match status" value="1"/>
</dbReference>
<dbReference type="Proteomes" id="UP000250006">
    <property type="component" value="Unassembled WGS sequence"/>
</dbReference>
<reference evidence="11 12" key="1">
    <citation type="submission" date="2018-06" db="EMBL/GenBank/DDBJ databases">
        <authorList>
            <consortium name="Pathogen Informatics"/>
            <person name="Doyle S."/>
        </authorList>
    </citation>
    <scope>NUCLEOTIDE SEQUENCE [LARGE SCALE GENOMIC DNA]</scope>
    <source>
        <strain evidence="11 12">NCTC11535</strain>
    </source>
</reference>
<dbReference type="RefSeq" id="WP_111835887.1">
    <property type="nucleotide sequence ID" value="NZ_UAPQ01000001.1"/>
</dbReference>
<dbReference type="GO" id="GO:0004674">
    <property type="term" value="F:protein serine/threonine kinase activity"/>
    <property type="evidence" value="ECO:0007669"/>
    <property type="project" value="UniProtKB-EC"/>
</dbReference>
<sequence length="569" mass="60554">MLERSRPIPPEIPGASYMRFLGAGGFADVFLYRQEAPSRDVAVKVIRAEALLEAKDRFKRETDIMALLSSHPSVVSVYDAGQTKDQRGYIVMEYCPPPHLGQLCKQEPPSLDRVLKYAIQIGSAVETIHRSGYLHRDIKPANILMTSFNRPVLTDFGIAVPIEAQVVEDDFGGASPPWAPYEQQLGDEALTPSADVYALGATVYTMITGHAPHVDQSAGASNERTDMLRRAQMGLISPITRADVPDQLRRVLRTAMAPQPADRYQTALALVRDLQKIQRDQNLTVTEADVMEQALPDTGGAGEADHTILRPVTAIDPYQGTQDALVADATRFKPRIIIPLAEVAEQTSADTMLGSPGQPLTNSGGPLVQTGGAGLLAPSGETTGSRSKTDDFRRETTASPVPAAPVQSKAEAARDTEDGTPTQDPGEAPPSRRLVLGIVAAAVLALALGGIGVWSSQRNEGGSKKVSATATPEIDVVGPGGEVAQDVGVTNLQLAVNGKQVTATWDYESAAGVTFLYSVVDPANQRQLKETKEHTATVDAIPGRTCVEVVVRAASGSSSAPTTKCQETP</sequence>
<evidence type="ECO:0000256" key="4">
    <source>
        <dbReference type="ARBA" id="ARBA00022741"/>
    </source>
</evidence>
<name>A0ABY1VLR4_9ACTO</name>
<feature type="binding site" evidence="7">
    <location>
        <position position="44"/>
    </location>
    <ligand>
        <name>ATP</name>
        <dbReference type="ChEBI" id="CHEBI:30616"/>
    </ligand>
</feature>
<keyword evidence="9" id="KW-0472">Membrane</keyword>
<evidence type="ECO:0000256" key="6">
    <source>
        <dbReference type="ARBA" id="ARBA00022840"/>
    </source>
</evidence>
<evidence type="ECO:0000256" key="3">
    <source>
        <dbReference type="ARBA" id="ARBA00022679"/>
    </source>
</evidence>
<evidence type="ECO:0000259" key="10">
    <source>
        <dbReference type="PROSITE" id="PS50011"/>
    </source>
</evidence>
<protein>
    <recommendedName>
        <fullName evidence="1">non-specific serine/threonine protein kinase</fullName>
        <ecNumber evidence="1">2.7.11.1</ecNumber>
    </recommendedName>
</protein>
<evidence type="ECO:0000256" key="7">
    <source>
        <dbReference type="PROSITE-ProRule" id="PRU10141"/>
    </source>
</evidence>
<dbReference type="PANTHER" id="PTHR43289">
    <property type="entry name" value="MITOGEN-ACTIVATED PROTEIN KINASE KINASE KINASE 20-RELATED"/>
    <property type="match status" value="1"/>
</dbReference>
<proteinExistence type="predicted"/>
<dbReference type="InterPro" id="IPR011009">
    <property type="entry name" value="Kinase-like_dom_sf"/>
</dbReference>
<keyword evidence="2" id="KW-0723">Serine/threonine-protein kinase</keyword>
<evidence type="ECO:0000256" key="2">
    <source>
        <dbReference type="ARBA" id="ARBA00022527"/>
    </source>
</evidence>
<evidence type="ECO:0000313" key="11">
    <source>
        <dbReference type="EMBL" id="SPT52955.1"/>
    </source>
</evidence>
<feature type="transmembrane region" description="Helical" evidence="9">
    <location>
        <begin position="434"/>
        <end position="455"/>
    </location>
</feature>
<evidence type="ECO:0000313" key="12">
    <source>
        <dbReference type="Proteomes" id="UP000250006"/>
    </source>
</evidence>
<evidence type="ECO:0000256" key="9">
    <source>
        <dbReference type="SAM" id="Phobius"/>
    </source>
</evidence>
<keyword evidence="9" id="KW-1133">Transmembrane helix</keyword>
<keyword evidence="5 11" id="KW-0418">Kinase</keyword>
<comment type="caution">
    <text evidence="11">The sequence shown here is derived from an EMBL/GenBank/DDBJ whole genome shotgun (WGS) entry which is preliminary data.</text>
</comment>
<dbReference type="CDD" id="cd14014">
    <property type="entry name" value="STKc_PknB_like"/>
    <property type="match status" value="1"/>
</dbReference>
<dbReference type="Gene3D" id="1.10.510.10">
    <property type="entry name" value="Transferase(Phosphotransferase) domain 1"/>
    <property type="match status" value="1"/>
</dbReference>
<dbReference type="PROSITE" id="PS00107">
    <property type="entry name" value="PROTEIN_KINASE_ATP"/>
    <property type="match status" value="1"/>
</dbReference>